<evidence type="ECO:0000256" key="1">
    <source>
        <dbReference type="SAM" id="MobiDB-lite"/>
    </source>
</evidence>
<feature type="transmembrane region" description="Helical" evidence="2">
    <location>
        <begin position="30"/>
        <end position="55"/>
    </location>
</feature>
<evidence type="ECO:0000313" key="3">
    <source>
        <dbReference type="EMBL" id="SPJ86933.1"/>
    </source>
</evidence>
<proteinExistence type="predicted"/>
<reference evidence="3" key="1">
    <citation type="submission" date="2018-03" db="EMBL/GenBank/DDBJ databases">
        <authorList>
            <person name="Guldener U."/>
        </authorList>
    </citation>
    <scope>NUCLEOTIDE SEQUENCE</scope>
</reference>
<sequence length="374" mass="41497">MFDSLPTRKNEHQRDPLISLRQKEPQRPSLNWLGLLLDSLLVLSSTVFIVFAGLAMASNGQLLIEGSRAQHLLNITFYGPTIFPILFAAIVGRALKALATWELQRGSTIGHIETLSSSTTLIGAITTQIQLRNLNLVAIALIVLWALSPVGGQASLRLLRAGTRITKTNHQVHALDPQSSWEAGHTGHYPILTQILFTSSVITSKMLNNKPQDIWGNLRIPMVEAFDNYQGHAWIKIPDDTTNVTFSSLIVRLSPNPPDPSYFSNRYMPNGNPHDPWNTRNFTGFDKGFGTMIENFLTTMTSAFPMKGSRQIVPLLGFILSPDDITTLPPDGVYYEDVTSIGKEKFQERLSQLLNTLFIAGIQPSIITGDMPMF</sequence>
<feature type="transmembrane region" description="Helical" evidence="2">
    <location>
        <begin position="75"/>
        <end position="95"/>
    </location>
</feature>
<keyword evidence="2" id="KW-0472">Membrane</keyword>
<evidence type="ECO:0000313" key="4">
    <source>
        <dbReference type="Proteomes" id="UP001187734"/>
    </source>
</evidence>
<protein>
    <submittedName>
        <fullName evidence="3">Uncharacterized protein</fullName>
    </submittedName>
</protein>
<dbReference type="EMBL" id="ONZP01000534">
    <property type="protein sequence ID" value="SPJ86933.1"/>
    <property type="molecule type" value="Genomic_DNA"/>
</dbReference>
<feature type="transmembrane region" description="Helical" evidence="2">
    <location>
        <begin position="134"/>
        <end position="152"/>
    </location>
</feature>
<dbReference type="Proteomes" id="UP001187734">
    <property type="component" value="Unassembled WGS sequence"/>
</dbReference>
<keyword evidence="4" id="KW-1185">Reference proteome</keyword>
<comment type="caution">
    <text evidence="3">The sequence shown here is derived from an EMBL/GenBank/DDBJ whole genome shotgun (WGS) entry which is preliminary data.</text>
</comment>
<name>A0AAE8MJP0_9HYPO</name>
<feature type="region of interest" description="Disordered" evidence="1">
    <location>
        <begin position="1"/>
        <end position="20"/>
    </location>
</feature>
<dbReference type="AlphaFoldDB" id="A0AAE8MJP0"/>
<accession>A0AAE8MJP0</accession>
<keyword evidence="2" id="KW-0812">Transmembrane</keyword>
<organism evidence="3 4">
    <name type="scientific">Fusarium torulosum</name>
    <dbReference type="NCBI Taxonomy" id="33205"/>
    <lineage>
        <taxon>Eukaryota</taxon>
        <taxon>Fungi</taxon>
        <taxon>Dikarya</taxon>
        <taxon>Ascomycota</taxon>
        <taxon>Pezizomycotina</taxon>
        <taxon>Sordariomycetes</taxon>
        <taxon>Hypocreomycetidae</taxon>
        <taxon>Hypocreales</taxon>
        <taxon>Nectriaceae</taxon>
        <taxon>Fusarium</taxon>
    </lineage>
</organism>
<gene>
    <name evidence="3" type="ORF">FTOL_11958</name>
</gene>
<evidence type="ECO:0000256" key="2">
    <source>
        <dbReference type="SAM" id="Phobius"/>
    </source>
</evidence>
<keyword evidence="2" id="KW-1133">Transmembrane helix</keyword>